<dbReference type="GeneID" id="66985451"/>
<gene>
    <name evidence="2" type="ORF">ACHE_60979S</name>
</gene>
<dbReference type="RefSeq" id="XP_043139615.1">
    <property type="nucleotide sequence ID" value="XM_043282214.1"/>
</dbReference>
<proteinExistence type="predicted"/>
<evidence type="ECO:0000313" key="2">
    <source>
        <dbReference type="EMBL" id="BCR91093.1"/>
    </source>
</evidence>
<dbReference type="AlphaFoldDB" id="A0A7R7VUK8"/>
<feature type="region of interest" description="Disordered" evidence="1">
    <location>
        <begin position="1"/>
        <end position="65"/>
    </location>
</feature>
<protein>
    <submittedName>
        <fullName evidence="2">Uncharacterized protein</fullName>
    </submittedName>
</protein>
<sequence length="118" mass="12920">MDPFFAKQEPIDSTDIILTVDSPTPKANDEPNGAVLMNGDNADEQEQGSPTKKSEAKYPGKKAGPFDPIPMSYRGIGLENKLILCMKETEGKDWAEMKRALEEITGNKLGSSTVCMIR</sequence>
<dbReference type="Proteomes" id="UP000637239">
    <property type="component" value="Chromosome 6"/>
</dbReference>
<name>A0A7R7VUK8_ASPCH</name>
<evidence type="ECO:0000256" key="1">
    <source>
        <dbReference type="SAM" id="MobiDB-lite"/>
    </source>
</evidence>
<dbReference type="KEGG" id="ache:ACHE_60979S"/>
<organism evidence="2 3">
    <name type="scientific">Aspergillus chevalieri</name>
    <name type="common">Eurotium chevalieri</name>
    <dbReference type="NCBI Taxonomy" id="182096"/>
    <lineage>
        <taxon>Eukaryota</taxon>
        <taxon>Fungi</taxon>
        <taxon>Dikarya</taxon>
        <taxon>Ascomycota</taxon>
        <taxon>Pezizomycotina</taxon>
        <taxon>Eurotiomycetes</taxon>
        <taxon>Eurotiomycetidae</taxon>
        <taxon>Eurotiales</taxon>
        <taxon>Aspergillaceae</taxon>
        <taxon>Aspergillus</taxon>
        <taxon>Aspergillus subgen. Aspergillus</taxon>
    </lineage>
</organism>
<keyword evidence="3" id="KW-1185">Reference proteome</keyword>
<reference evidence="2" key="1">
    <citation type="submission" date="2021-01" db="EMBL/GenBank/DDBJ databases">
        <authorList>
            <consortium name="Aspergillus chevalieri M1 genome sequencing consortium"/>
            <person name="Kazuki M."/>
            <person name="Futagami T."/>
        </authorList>
    </citation>
    <scope>NUCLEOTIDE SEQUENCE</scope>
    <source>
        <strain evidence="2">M1</strain>
    </source>
</reference>
<reference evidence="2" key="2">
    <citation type="submission" date="2021-02" db="EMBL/GenBank/DDBJ databases">
        <title>Aspergillus chevalieri M1 genome sequence.</title>
        <authorList>
            <person name="Kadooka C."/>
            <person name="Mori K."/>
            <person name="Futagami T."/>
        </authorList>
    </citation>
    <scope>NUCLEOTIDE SEQUENCE</scope>
    <source>
        <strain evidence="2">M1</strain>
    </source>
</reference>
<dbReference type="EMBL" id="AP024421">
    <property type="protein sequence ID" value="BCR91093.1"/>
    <property type="molecule type" value="Genomic_DNA"/>
</dbReference>
<evidence type="ECO:0000313" key="3">
    <source>
        <dbReference type="Proteomes" id="UP000637239"/>
    </source>
</evidence>
<accession>A0A7R7VUK8</accession>